<dbReference type="AlphaFoldDB" id="A0A6P5P3J2"/>
<sequence length="226" mass="26032">MNPAQLHILKNRDHMKDLRRYLMFKYIQYLVLPSPNVIIFLLGSLASLYVMLILTFPSVSRKSTAVFIGSIAQADILVVCSLFSAISACVIRSEPSSTSFQLALRQNFQIANIHASSLLLSCVTLEAFLITFLPVETRHIRNVRCARVASKIIWAVVITECFLYQLEYVKGLNISYLGIHRQIQLLMSFFYEATVLLKLLIYPIGVLLRIFNVYLFYKMYFRDHYS</sequence>
<protein>
    <submittedName>
        <fullName evidence="12">Lysophosphatidic acid receptor 4-like</fullName>
    </submittedName>
</protein>
<dbReference type="GeneID" id="110286197"/>
<reference evidence="12" key="1">
    <citation type="submission" date="2025-08" db="UniProtKB">
        <authorList>
            <consortium name="RefSeq"/>
        </authorList>
    </citation>
    <scope>IDENTIFICATION</scope>
</reference>
<dbReference type="GO" id="GO:0007200">
    <property type="term" value="P:phospholipase C-activating G protein-coupled receptor signaling pathway"/>
    <property type="evidence" value="ECO:0007669"/>
    <property type="project" value="TreeGrafter"/>
</dbReference>
<dbReference type="RefSeq" id="XP_021008308.2">
    <property type="nucleotide sequence ID" value="XM_021152649.2"/>
</dbReference>
<dbReference type="PANTHER" id="PTHR24232">
    <property type="entry name" value="G-PROTEIN COUPLED RECEPTOR"/>
    <property type="match status" value="1"/>
</dbReference>
<keyword evidence="2 9" id="KW-0812">Transmembrane</keyword>
<keyword evidence="5 9" id="KW-0472">Membrane</keyword>
<evidence type="ECO:0000256" key="9">
    <source>
        <dbReference type="SAM" id="Phobius"/>
    </source>
</evidence>
<keyword evidence="4" id="KW-0297">G-protein coupled receptor</keyword>
<evidence type="ECO:0000313" key="11">
    <source>
        <dbReference type="Proteomes" id="UP000515126"/>
    </source>
</evidence>
<feature type="transmembrane region" description="Helical" evidence="9">
    <location>
        <begin position="113"/>
        <end position="133"/>
    </location>
</feature>
<dbReference type="SUPFAM" id="SSF81321">
    <property type="entry name" value="Family A G protein-coupled receptor-like"/>
    <property type="match status" value="1"/>
</dbReference>
<dbReference type="Proteomes" id="UP000515126">
    <property type="component" value="Chromosome X"/>
</dbReference>
<evidence type="ECO:0000256" key="7">
    <source>
        <dbReference type="ARBA" id="ARBA00023180"/>
    </source>
</evidence>
<keyword evidence="8" id="KW-0807">Transducer</keyword>
<evidence type="ECO:0000259" key="10">
    <source>
        <dbReference type="PROSITE" id="PS50262"/>
    </source>
</evidence>
<feature type="domain" description="G-protein coupled receptors family 1 profile" evidence="10">
    <location>
        <begin position="46"/>
        <end position="226"/>
    </location>
</feature>
<evidence type="ECO:0000313" key="12">
    <source>
        <dbReference type="RefSeq" id="XP_021008308.2"/>
    </source>
</evidence>
<comment type="subcellular location">
    <subcellularLocation>
        <location evidence="1">Membrane</location>
        <topology evidence="1">Multi-pass membrane protein</topology>
    </subcellularLocation>
</comment>
<accession>A0A6P5P3J2</accession>
<evidence type="ECO:0000256" key="5">
    <source>
        <dbReference type="ARBA" id="ARBA00023136"/>
    </source>
</evidence>
<evidence type="ECO:0000256" key="8">
    <source>
        <dbReference type="ARBA" id="ARBA00023224"/>
    </source>
</evidence>
<feature type="transmembrane region" description="Helical" evidence="9">
    <location>
        <begin position="145"/>
        <end position="166"/>
    </location>
</feature>
<feature type="transmembrane region" description="Helical" evidence="9">
    <location>
        <begin position="26"/>
        <end position="54"/>
    </location>
</feature>
<evidence type="ECO:0000256" key="3">
    <source>
        <dbReference type="ARBA" id="ARBA00022989"/>
    </source>
</evidence>
<keyword evidence="11" id="KW-1185">Reference proteome</keyword>
<dbReference type="KEGG" id="mcal:110286197"/>
<dbReference type="PANTHER" id="PTHR24232:SF83">
    <property type="entry name" value="GENE 5127-RELATED"/>
    <property type="match status" value="1"/>
</dbReference>
<dbReference type="GO" id="GO:0004930">
    <property type="term" value="F:G protein-coupled receptor activity"/>
    <property type="evidence" value="ECO:0007669"/>
    <property type="project" value="UniProtKB-KW"/>
</dbReference>
<evidence type="ECO:0000256" key="6">
    <source>
        <dbReference type="ARBA" id="ARBA00023170"/>
    </source>
</evidence>
<dbReference type="Gene3D" id="1.20.1070.10">
    <property type="entry name" value="Rhodopsin 7-helix transmembrane proteins"/>
    <property type="match status" value="1"/>
</dbReference>
<keyword evidence="3 9" id="KW-1133">Transmembrane helix</keyword>
<proteinExistence type="predicted"/>
<dbReference type="FunFam" id="1.20.1070.10:FF:000928">
    <property type="entry name" value="Predicted gene 5127"/>
    <property type="match status" value="1"/>
</dbReference>
<organism evidence="11 12">
    <name type="scientific">Mus caroli</name>
    <name type="common">Ryukyu mouse</name>
    <name type="synonym">Ricefield mouse</name>
    <dbReference type="NCBI Taxonomy" id="10089"/>
    <lineage>
        <taxon>Eukaryota</taxon>
        <taxon>Metazoa</taxon>
        <taxon>Chordata</taxon>
        <taxon>Craniata</taxon>
        <taxon>Vertebrata</taxon>
        <taxon>Euteleostomi</taxon>
        <taxon>Mammalia</taxon>
        <taxon>Eutheria</taxon>
        <taxon>Euarchontoglires</taxon>
        <taxon>Glires</taxon>
        <taxon>Rodentia</taxon>
        <taxon>Myomorpha</taxon>
        <taxon>Muroidea</taxon>
        <taxon>Muridae</taxon>
        <taxon>Murinae</taxon>
        <taxon>Mus</taxon>
        <taxon>Mus</taxon>
    </lineage>
</organism>
<dbReference type="InterPro" id="IPR017452">
    <property type="entry name" value="GPCR_Rhodpsn_7TM"/>
</dbReference>
<feature type="transmembrane region" description="Helical" evidence="9">
    <location>
        <begin position="66"/>
        <end position="93"/>
    </location>
</feature>
<evidence type="ECO:0000256" key="2">
    <source>
        <dbReference type="ARBA" id="ARBA00022692"/>
    </source>
</evidence>
<name>A0A6P5P3J2_MUSCR</name>
<gene>
    <name evidence="12" type="primary">LOC110286197</name>
</gene>
<evidence type="ECO:0000256" key="4">
    <source>
        <dbReference type="ARBA" id="ARBA00023040"/>
    </source>
</evidence>
<evidence type="ECO:0000256" key="1">
    <source>
        <dbReference type="ARBA" id="ARBA00004141"/>
    </source>
</evidence>
<dbReference type="PROSITE" id="PS50262">
    <property type="entry name" value="G_PROTEIN_RECEP_F1_2"/>
    <property type="match status" value="1"/>
</dbReference>
<dbReference type="GO" id="GO:0005886">
    <property type="term" value="C:plasma membrane"/>
    <property type="evidence" value="ECO:0007669"/>
    <property type="project" value="TreeGrafter"/>
</dbReference>
<feature type="transmembrane region" description="Helical" evidence="9">
    <location>
        <begin position="195"/>
        <end position="217"/>
    </location>
</feature>
<dbReference type="GO" id="GO:0035025">
    <property type="term" value="P:positive regulation of Rho protein signal transduction"/>
    <property type="evidence" value="ECO:0007669"/>
    <property type="project" value="TreeGrafter"/>
</dbReference>
<keyword evidence="6" id="KW-0675">Receptor</keyword>
<keyword evidence="7" id="KW-0325">Glycoprotein</keyword>